<evidence type="ECO:0000259" key="3">
    <source>
        <dbReference type="PROSITE" id="PS50240"/>
    </source>
</evidence>
<reference evidence="4 5" key="1">
    <citation type="journal article" date="2012" name="Genome Biol.">
        <title>Genome and low-iron response of an oceanic diatom adapted to chronic iron limitation.</title>
        <authorList>
            <person name="Lommer M."/>
            <person name="Specht M."/>
            <person name="Roy A.S."/>
            <person name="Kraemer L."/>
            <person name="Andreson R."/>
            <person name="Gutowska M.A."/>
            <person name="Wolf J."/>
            <person name="Bergner S.V."/>
            <person name="Schilhabel M.B."/>
            <person name="Klostermeier U.C."/>
            <person name="Beiko R.G."/>
            <person name="Rosenstiel P."/>
            <person name="Hippler M."/>
            <person name="Laroche J."/>
        </authorList>
    </citation>
    <scope>NUCLEOTIDE SEQUENCE [LARGE SCALE GENOMIC DNA]</scope>
    <source>
        <strain evidence="4 5">CCMP1005</strain>
    </source>
</reference>
<proteinExistence type="predicted"/>
<dbReference type="Gene3D" id="2.40.10.10">
    <property type="entry name" value="Trypsin-like serine proteases"/>
    <property type="match status" value="2"/>
</dbReference>
<dbReference type="GO" id="GO:0004252">
    <property type="term" value="F:serine-type endopeptidase activity"/>
    <property type="evidence" value="ECO:0007669"/>
    <property type="project" value="InterPro"/>
</dbReference>
<accession>K0T4I4</accession>
<protein>
    <recommendedName>
        <fullName evidence="3">Peptidase S1 domain-containing protein</fullName>
    </recommendedName>
</protein>
<keyword evidence="1" id="KW-0843">Virulence</keyword>
<dbReference type="eggNOG" id="KOG3627">
    <property type="taxonomic scope" value="Eukaryota"/>
</dbReference>
<dbReference type="InterPro" id="IPR001254">
    <property type="entry name" value="Trypsin_dom"/>
</dbReference>
<sequence length="136" mass="15031">MRSRGLIINGVSAPEDRYPYSASLQYNSEHFCGGSLVAPDFVVTAAHCTSSPSKITLGRYDLDDLSDYDFEVMDVVEAFVHPGYNKETVDNDIALLMLERQSIHPYVKLNADSDVPTKSDDLRVKGWGDIDPSDNG</sequence>
<dbReference type="InterPro" id="IPR043504">
    <property type="entry name" value="Peptidase_S1_PA_chymotrypsin"/>
</dbReference>
<feature type="domain" description="Peptidase S1" evidence="3">
    <location>
        <begin position="7"/>
        <end position="136"/>
    </location>
</feature>
<dbReference type="PROSITE" id="PS50240">
    <property type="entry name" value="TRYPSIN_DOM"/>
    <property type="match status" value="1"/>
</dbReference>
<name>K0T4I4_THAOC</name>
<dbReference type="InterPro" id="IPR018114">
    <property type="entry name" value="TRYPSIN_HIS"/>
</dbReference>
<dbReference type="InterPro" id="IPR009003">
    <property type="entry name" value="Peptidase_S1_PA"/>
</dbReference>
<dbReference type="Pfam" id="PF00089">
    <property type="entry name" value="Trypsin"/>
    <property type="match status" value="1"/>
</dbReference>
<comment type="caution">
    <text evidence="4">The sequence shown here is derived from an EMBL/GenBank/DDBJ whole genome shotgun (WGS) entry which is preliminary data.</text>
</comment>
<evidence type="ECO:0000313" key="5">
    <source>
        <dbReference type="Proteomes" id="UP000266841"/>
    </source>
</evidence>
<dbReference type="InterPro" id="IPR001314">
    <property type="entry name" value="Peptidase_S1A"/>
</dbReference>
<dbReference type="EMBL" id="AGNL01011630">
    <property type="protein sequence ID" value="EJK68276.1"/>
    <property type="molecule type" value="Genomic_DNA"/>
</dbReference>
<dbReference type="Proteomes" id="UP000266841">
    <property type="component" value="Unassembled WGS sequence"/>
</dbReference>
<dbReference type="PANTHER" id="PTHR24252:SF7">
    <property type="entry name" value="HYALIN"/>
    <property type="match status" value="1"/>
</dbReference>
<dbReference type="AlphaFoldDB" id="K0T4I4"/>
<keyword evidence="2" id="KW-1015">Disulfide bond</keyword>
<gene>
    <name evidence="4" type="ORF">THAOC_10559</name>
</gene>
<dbReference type="FunFam" id="2.40.10.10:FF:000005">
    <property type="entry name" value="Serine protease 37"/>
    <property type="match status" value="1"/>
</dbReference>
<keyword evidence="5" id="KW-1185">Reference proteome</keyword>
<dbReference type="PROSITE" id="PS00134">
    <property type="entry name" value="TRYPSIN_HIS"/>
    <property type="match status" value="1"/>
</dbReference>
<evidence type="ECO:0000256" key="1">
    <source>
        <dbReference type="ARBA" id="ARBA00023026"/>
    </source>
</evidence>
<organism evidence="4 5">
    <name type="scientific">Thalassiosira oceanica</name>
    <name type="common">Marine diatom</name>
    <dbReference type="NCBI Taxonomy" id="159749"/>
    <lineage>
        <taxon>Eukaryota</taxon>
        <taxon>Sar</taxon>
        <taxon>Stramenopiles</taxon>
        <taxon>Ochrophyta</taxon>
        <taxon>Bacillariophyta</taxon>
        <taxon>Coscinodiscophyceae</taxon>
        <taxon>Thalassiosirophycidae</taxon>
        <taxon>Thalassiosirales</taxon>
        <taxon>Thalassiosiraceae</taxon>
        <taxon>Thalassiosira</taxon>
    </lineage>
</organism>
<feature type="non-terminal residue" evidence="4">
    <location>
        <position position="136"/>
    </location>
</feature>
<dbReference type="OrthoDB" id="104223at2759"/>
<dbReference type="GO" id="GO:0006508">
    <property type="term" value="P:proteolysis"/>
    <property type="evidence" value="ECO:0007669"/>
    <property type="project" value="InterPro"/>
</dbReference>
<evidence type="ECO:0000256" key="2">
    <source>
        <dbReference type="ARBA" id="ARBA00023157"/>
    </source>
</evidence>
<dbReference type="PRINTS" id="PR00722">
    <property type="entry name" value="CHYMOTRYPSIN"/>
</dbReference>
<evidence type="ECO:0000313" key="4">
    <source>
        <dbReference type="EMBL" id="EJK68276.1"/>
    </source>
</evidence>
<dbReference type="SMART" id="SM00020">
    <property type="entry name" value="Tryp_SPc"/>
    <property type="match status" value="1"/>
</dbReference>
<dbReference type="SUPFAM" id="SSF50494">
    <property type="entry name" value="Trypsin-like serine proteases"/>
    <property type="match status" value="1"/>
</dbReference>
<dbReference type="PANTHER" id="PTHR24252">
    <property type="entry name" value="ACROSIN-RELATED"/>
    <property type="match status" value="1"/>
</dbReference>